<evidence type="ECO:0000313" key="2">
    <source>
        <dbReference type="EMBL" id="KAL2321393.1"/>
    </source>
</evidence>
<dbReference type="InterPro" id="IPR003676">
    <property type="entry name" value="SAUR_fam"/>
</dbReference>
<organism evidence="2 3">
    <name type="scientific">Flemingia macrophylla</name>
    <dbReference type="NCBI Taxonomy" id="520843"/>
    <lineage>
        <taxon>Eukaryota</taxon>
        <taxon>Viridiplantae</taxon>
        <taxon>Streptophyta</taxon>
        <taxon>Embryophyta</taxon>
        <taxon>Tracheophyta</taxon>
        <taxon>Spermatophyta</taxon>
        <taxon>Magnoliopsida</taxon>
        <taxon>eudicotyledons</taxon>
        <taxon>Gunneridae</taxon>
        <taxon>Pentapetalae</taxon>
        <taxon>rosids</taxon>
        <taxon>fabids</taxon>
        <taxon>Fabales</taxon>
        <taxon>Fabaceae</taxon>
        <taxon>Papilionoideae</taxon>
        <taxon>50 kb inversion clade</taxon>
        <taxon>NPAAA clade</taxon>
        <taxon>indigoferoid/millettioid clade</taxon>
        <taxon>Phaseoleae</taxon>
        <taxon>Flemingia</taxon>
    </lineage>
</organism>
<name>A0ABD1LDJ5_9FABA</name>
<dbReference type="EMBL" id="JBGMDY010000010">
    <property type="protein sequence ID" value="KAL2321393.1"/>
    <property type="molecule type" value="Genomic_DNA"/>
</dbReference>
<keyword evidence="3" id="KW-1185">Reference proteome</keyword>
<dbReference type="Proteomes" id="UP001603857">
    <property type="component" value="Unassembled WGS sequence"/>
</dbReference>
<comment type="caution">
    <text evidence="2">The sequence shown here is derived from an EMBL/GenBank/DDBJ whole genome shotgun (WGS) entry which is preliminary data.</text>
</comment>
<evidence type="ECO:0000256" key="1">
    <source>
        <dbReference type="ARBA" id="ARBA00006974"/>
    </source>
</evidence>
<sequence length="136" mass="16059">MRNFWVRLCGPVSSYSKSKDPNGSIGVYVGRERKRFVIPARFVNLPVFMNLFDISEEEFGYQSKGAIVLHCDAYFFDQIVRRLKKDQQKYGQFSLQQFLLLNIHPIPVSESSQNSKMNIERKFVYHMQYHIDFKHG</sequence>
<dbReference type="PANTHER" id="PTHR31374:SF203">
    <property type="entry name" value="AUXIN-RESPONSIVE PROTEIN SAUR71-LIKE"/>
    <property type="match status" value="1"/>
</dbReference>
<comment type="similarity">
    <text evidence="1">Belongs to the ARG7 family.</text>
</comment>
<accession>A0ABD1LDJ5</accession>
<dbReference type="Pfam" id="PF02519">
    <property type="entry name" value="Auxin_inducible"/>
    <property type="match status" value="1"/>
</dbReference>
<protein>
    <recommendedName>
        <fullName evidence="4">Small auxin up regulated protein</fullName>
    </recommendedName>
</protein>
<proteinExistence type="inferred from homology"/>
<dbReference type="PANTHER" id="PTHR31374">
    <property type="entry name" value="AUXIN-INDUCED PROTEIN-LIKE-RELATED"/>
    <property type="match status" value="1"/>
</dbReference>
<evidence type="ECO:0008006" key="4">
    <source>
        <dbReference type="Google" id="ProtNLM"/>
    </source>
</evidence>
<reference evidence="2 3" key="1">
    <citation type="submission" date="2024-08" db="EMBL/GenBank/DDBJ databases">
        <title>Insights into the chromosomal genome structure of Flemingia macrophylla.</title>
        <authorList>
            <person name="Ding Y."/>
            <person name="Zhao Y."/>
            <person name="Bi W."/>
            <person name="Wu M."/>
            <person name="Zhao G."/>
            <person name="Gong Y."/>
            <person name="Li W."/>
            <person name="Zhang P."/>
        </authorList>
    </citation>
    <scope>NUCLEOTIDE SEQUENCE [LARGE SCALE GENOMIC DNA]</scope>
    <source>
        <strain evidence="2">DYQJB</strain>
        <tissue evidence="2">Leaf</tissue>
    </source>
</reference>
<dbReference type="AlphaFoldDB" id="A0ABD1LDJ5"/>
<gene>
    <name evidence="2" type="ORF">Fmac_030362</name>
</gene>
<evidence type="ECO:0000313" key="3">
    <source>
        <dbReference type="Proteomes" id="UP001603857"/>
    </source>
</evidence>